<comment type="similarity">
    <text evidence="1">Belongs to the pseudouridine synthase RluA family.</text>
</comment>
<gene>
    <name evidence="5" type="ORF">LPTSP3_g33310</name>
</gene>
<dbReference type="CDD" id="cd02869">
    <property type="entry name" value="PseudoU_synth_RluA_like"/>
    <property type="match status" value="1"/>
</dbReference>
<evidence type="ECO:0000313" key="6">
    <source>
        <dbReference type="Proteomes" id="UP000245263"/>
    </source>
</evidence>
<dbReference type="Pfam" id="PF00849">
    <property type="entry name" value="PseudoU_synth_2"/>
    <property type="match status" value="1"/>
</dbReference>
<feature type="domain" description="Pseudouridine synthase RsuA/RluA-like" evidence="4">
    <location>
        <begin position="24"/>
        <end position="175"/>
    </location>
</feature>
<dbReference type="InterPro" id="IPR006145">
    <property type="entry name" value="PsdUridine_synth_RsuA/RluA"/>
</dbReference>
<reference evidence="5 6" key="1">
    <citation type="submission" date="2021-08" db="EMBL/GenBank/DDBJ databases">
        <title>Complete genome sequence of Leptospira kobayashii strain E30.</title>
        <authorList>
            <person name="Nakao R."/>
            <person name="Nakamura S."/>
            <person name="Masuzawa T."/>
            <person name="Koizumi N."/>
        </authorList>
    </citation>
    <scope>NUCLEOTIDE SEQUENCE [LARGE SCALE GENOMIC DNA]</scope>
    <source>
        <strain evidence="5 6">E30</strain>
    </source>
</reference>
<evidence type="ECO:0000256" key="3">
    <source>
        <dbReference type="SAM" id="MobiDB-lite"/>
    </source>
</evidence>
<dbReference type="PANTHER" id="PTHR21600:SF44">
    <property type="entry name" value="RIBOSOMAL LARGE SUBUNIT PSEUDOURIDINE SYNTHASE D"/>
    <property type="match status" value="1"/>
</dbReference>
<dbReference type="SUPFAM" id="SSF55120">
    <property type="entry name" value="Pseudouridine synthase"/>
    <property type="match status" value="1"/>
</dbReference>
<organism evidence="5 6">
    <name type="scientific">Leptospira kobayashii</name>
    <dbReference type="NCBI Taxonomy" id="1917830"/>
    <lineage>
        <taxon>Bacteria</taxon>
        <taxon>Pseudomonadati</taxon>
        <taxon>Spirochaetota</taxon>
        <taxon>Spirochaetia</taxon>
        <taxon>Leptospirales</taxon>
        <taxon>Leptospiraceae</taxon>
        <taxon>Leptospira</taxon>
    </lineage>
</organism>
<dbReference type="PROSITE" id="PS01129">
    <property type="entry name" value="PSI_RLU"/>
    <property type="match status" value="1"/>
</dbReference>
<sequence length="290" mass="32909">MTKFSKTNTRFLPKGLTILYEDNDILVVDKPAGLLTVATDSEKTKTAYAALTDYVKKGSIQSKRRIFIVHRLDRDTSGVLIFAKTEDAKLKLQSDWDKTKKKYIAVTHGNWDKPSGTITSYLTENKAQVVYSTKEPSLGKLSHTLYKVLKETKNYSLVEVDLLTGRKNQIRVHFADEKHPIVGDKKYGEDEKSYSRMALHSWSISFLHPFSGKEIFLRTEVPPFITGLVSGFEFGLGESGGNEEDKIQPDPLEHGVPKEKSEIKKGKTKLENKKSIPSQANVRKRKDRRF</sequence>
<keyword evidence="2" id="KW-0413">Isomerase</keyword>
<dbReference type="Gene3D" id="3.30.2350.10">
    <property type="entry name" value="Pseudouridine synthase"/>
    <property type="match status" value="1"/>
</dbReference>
<feature type="region of interest" description="Disordered" evidence="3">
    <location>
        <begin position="239"/>
        <end position="290"/>
    </location>
</feature>
<accession>A0ABN6KJQ9</accession>
<evidence type="ECO:0000259" key="4">
    <source>
        <dbReference type="Pfam" id="PF00849"/>
    </source>
</evidence>
<dbReference type="PANTHER" id="PTHR21600">
    <property type="entry name" value="MITOCHONDRIAL RNA PSEUDOURIDINE SYNTHASE"/>
    <property type="match status" value="1"/>
</dbReference>
<dbReference type="InterPro" id="IPR020103">
    <property type="entry name" value="PsdUridine_synth_cat_dom_sf"/>
</dbReference>
<protein>
    <recommendedName>
        <fullName evidence="4">Pseudouridine synthase RsuA/RluA-like domain-containing protein</fullName>
    </recommendedName>
</protein>
<feature type="compositionally biased region" description="Basic and acidic residues" evidence="3">
    <location>
        <begin position="243"/>
        <end position="274"/>
    </location>
</feature>
<dbReference type="EMBL" id="AP025028">
    <property type="protein sequence ID" value="BDA80401.1"/>
    <property type="molecule type" value="Genomic_DNA"/>
</dbReference>
<dbReference type="InterPro" id="IPR050188">
    <property type="entry name" value="RluA_PseudoU_synthase"/>
</dbReference>
<keyword evidence="6" id="KW-1185">Reference proteome</keyword>
<name>A0ABN6KJQ9_9LEPT</name>
<dbReference type="Proteomes" id="UP000245263">
    <property type="component" value="Chromosome 1"/>
</dbReference>
<proteinExistence type="inferred from homology"/>
<evidence type="ECO:0000256" key="2">
    <source>
        <dbReference type="ARBA" id="ARBA00023235"/>
    </source>
</evidence>
<dbReference type="InterPro" id="IPR006224">
    <property type="entry name" value="PsdUridine_synth_RluA-like_CS"/>
</dbReference>
<evidence type="ECO:0000256" key="1">
    <source>
        <dbReference type="ARBA" id="ARBA00010876"/>
    </source>
</evidence>
<dbReference type="RefSeq" id="WP_109021443.1">
    <property type="nucleotide sequence ID" value="NZ_AP025028.1"/>
</dbReference>
<evidence type="ECO:0000313" key="5">
    <source>
        <dbReference type="EMBL" id="BDA80401.1"/>
    </source>
</evidence>